<dbReference type="Gene3D" id="3.40.50.150">
    <property type="entry name" value="Vaccinia Virus protein VP39"/>
    <property type="match status" value="1"/>
</dbReference>
<keyword evidence="3 7" id="KW-0808">Transferase</keyword>
<keyword evidence="9" id="KW-1185">Reference proteome</keyword>
<dbReference type="GO" id="GO:0003886">
    <property type="term" value="F:DNA (cytosine-5-)-methyltransferase activity"/>
    <property type="evidence" value="ECO:0007669"/>
    <property type="project" value="UniProtKB-EC"/>
</dbReference>
<dbReference type="PROSITE" id="PS00094">
    <property type="entry name" value="C5_MTASE_1"/>
    <property type="match status" value="1"/>
</dbReference>
<reference evidence="8 9" key="1">
    <citation type="submission" date="2019-09" db="EMBL/GenBank/DDBJ databases">
        <authorList>
            <person name="Li Y."/>
        </authorList>
    </citation>
    <scope>NUCLEOTIDE SEQUENCE [LARGE SCALE GENOMIC DNA]</scope>
    <source>
        <strain evidence="8 9">L3-3HA</strain>
    </source>
</reference>
<evidence type="ECO:0000256" key="5">
    <source>
        <dbReference type="ARBA" id="ARBA00022747"/>
    </source>
</evidence>
<keyword evidence="5" id="KW-0680">Restriction system</keyword>
<dbReference type="SUPFAM" id="SSF53335">
    <property type="entry name" value="S-adenosyl-L-methionine-dependent methyltransferases"/>
    <property type="match status" value="1"/>
</dbReference>
<dbReference type="GO" id="GO:0032259">
    <property type="term" value="P:methylation"/>
    <property type="evidence" value="ECO:0007669"/>
    <property type="project" value="UniProtKB-KW"/>
</dbReference>
<evidence type="ECO:0000256" key="1">
    <source>
        <dbReference type="ARBA" id="ARBA00011975"/>
    </source>
</evidence>
<dbReference type="Gene3D" id="3.90.120.10">
    <property type="entry name" value="DNA Methylase, subunit A, domain 2"/>
    <property type="match status" value="1"/>
</dbReference>
<comment type="similarity">
    <text evidence="7">Belongs to the class I-like SAM-binding methyltransferase superfamily. C5-methyltransferase family.</text>
</comment>
<evidence type="ECO:0000313" key="8">
    <source>
        <dbReference type="EMBL" id="KAA8995846.1"/>
    </source>
</evidence>
<evidence type="ECO:0000256" key="3">
    <source>
        <dbReference type="ARBA" id="ARBA00022679"/>
    </source>
</evidence>
<gene>
    <name evidence="8" type="ORF">FJU30_22995</name>
</gene>
<protein>
    <recommendedName>
        <fullName evidence="1">DNA (cytosine-5-)-methyltransferase</fullName>
        <ecNumber evidence="1">2.1.1.37</ecNumber>
    </recommendedName>
</protein>
<dbReference type="InterPro" id="IPR029063">
    <property type="entry name" value="SAM-dependent_MTases_sf"/>
</dbReference>
<comment type="caution">
    <text evidence="8">The sequence shown here is derived from an EMBL/GenBank/DDBJ whole genome shotgun (WGS) entry which is preliminary data.</text>
</comment>
<dbReference type="PANTHER" id="PTHR10629">
    <property type="entry name" value="CYTOSINE-SPECIFIC METHYLTRANSFERASE"/>
    <property type="match status" value="1"/>
</dbReference>
<evidence type="ECO:0000313" key="9">
    <source>
        <dbReference type="Proteomes" id="UP000335415"/>
    </source>
</evidence>
<dbReference type="AlphaFoldDB" id="A0A5J5FRC9"/>
<keyword evidence="2 7" id="KW-0489">Methyltransferase</keyword>
<dbReference type="EMBL" id="VYKJ01000016">
    <property type="protein sequence ID" value="KAA8995846.1"/>
    <property type="molecule type" value="Genomic_DNA"/>
</dbReference>
<dbReference type="Proteomes" id="UP000335415">
    <property type="component" value="Unassembled WGS sequence"/>
</dbReference>
<evidence type="ECO:0000256" key="7">
    <source>
        <dbReference type="PROSITE-ProRule" id="PRU01016"/>
    </source>
</evidence>
<comment type="catalytic activity">
    <reaction evidence="6">
        <text>a 2'-deoxycytidine in DNA + S-adenosyl-L-methionine = a 5-methyl-2'-deoxycytidine in DNA + S-adenosyl-L-homocysteine + H(+)</text>
        <dbReference type="Rhea" id="RHEA:13681"/>
        <dbReference type="Rhea" id="RHEA-COMP:11369"/>
        <dbReference type="Rhea" id="RHEA-COMP:11370"/>
        <dbReference type="ChEBI" id="CHEBI:15378"/>
        <dbReference type="ChEBI" id="CHEBI:57856"/>
        <dbReference type="ChEBI" id="CHEBI:59789"/>
        <dbReference type="ChEBI" id="CHEBI:85452"/>
        <dbReference type="ChEBI" id="CHEBI:85454"/>
        <dbReference type="EC" id="2.1.1.37"/>
    </reaction>
</comment>
<proteinExistence type="inferred from homology"/>
<name>A0A5J5FRC9_9GAMM</name>
<evidence type="ECO:0000256" key="2">
    <source>
        <dbReference type="ARBA" id="ARBA00022603"/>
    </source>
</evidence>
<feature type="active site" evidence="7">
    <location>
        <position position="91"/>
    </location>
</feature>
<dbReference type="GO" id="GO:0009307">
    <property type="term" value="P:DNA restriction-modification system"/>
    <property type="evidence" value="ECO:0007669"/>
    <property type="project" value="UniProtKB-KW"/>
</dbReference>
<dbReference type="PANTHER" id="PTHR10629:SF52">
    <property type="entry name" value="DNA (CYTOSINE-5)-METHYLTRANSFERASE 1"/>
    <property type="match status" value="1"/>
</dbReference>
<dbReference type="InterPro" id="IPR001525">
    <property type="entry name" value="C5_MeTfrase"/>
</dbReference>
<dbReference type="InterPro" id="IPR018117">
    <property type="entry name" value="C5_DNA_meth_AS"/>
</dbReference>
<dbReference type="Pfam" id="PF00145">
    <property type="entry name" value="DNA_methylase"/>
    <property type="match status" value="2"/>
</dbReference>
<dbReference type="EC" id="2.1.1.37" evidence="1"/>
<dbReference type="InterPro" id="IPR050390">
    <property type="entry name" value="C5-Methyltransferase"/>
</dbReference>
<sequence length="421" mass="46535">MSIPAIRRGTVTLNNTLTYGSVCSGIEAVSVAWQNLHFRPLWFSEIAPFPSAVLAYRWPGILNHGDMTLLADRIASGDIPAPDILVGGTPCQSFSVAGMRRGLADPRGQLTLAYIRLADAIDVKREENNKHAALILWENVPGVLSDATNAFGHFLAGLAGTDIPFRPGLPPTPQKSSAFWRWSKKYRRHIPKWPRAGCVYGAHRAIAWRVLDAQHFGLAQRRKRLFVIASAGEHVDPAEILFELPSVRRDPAPGRCVRTTITPTSAAGTDEKCMSAIVYNKQRLGEYKASPISSTCNACDYKDAHDLVVFPATCIASNIIHRTPKNSGHHTGLSAELCYPLYNTSHTLHAVISEYAVRRLMPVEYERLQGFPDQYTRIPWRGKTTQDCPDSPRYKALGNSMPVPVIKWLGARISNYLSASL</sequence>
<evidence type="ECO:0000256" key="6">
    <source>
        <dbReference type="ARBA" id="ARBA00047422"/>
    </source>
</evidence>
<accession>A0A5J5FRC9</accession>
<organism evidence="8 9">
    <name type="scientific">Affinibrenneria salicis</name>
    <dbReference type="NCBI Taxonomy" id="2590031"/>
    <lineage>
        <taxon>Bacteria</taxon>
        <taxon>Pseudomonadati</taxon>
        <taxon>Pseudomonadota</taxon>
        <taxon>Gammaproteobacteria</taxon>
        <taxon>Enterobacterales</taxon>
        <taxon>Pectobacteriaceae</taxon>
        <taxon>Affinibrenneria</taxon>
    </lineage>
</organism>
<dbReference type="OrthoDB" id="9813719at2"/>
<dbReference type="PROSITE" id="PS51679">
    <property type="entry name" value="SAM_MT_C5"/>
    <property type="match status" value="1"/>
</dbReference>
<evidence type="ECO:0000256" key="4">
    <source>
        <dbReference type="ARBA" id="ARBA00022691"/>
    </source>
</evidence>
<keyword evidence="4 7" id="KW-0949">S-adenosyl-L-methionine</keyword>